<gene>
    <name evidence="6" type="ORF">SAMN03097708_02312</name>
</gene>
<accession>A0A1G5QKN5</accession>
<name>A0A1G5QKN5_9GAMM</name>
<feature type="region of interest" description="Disordered" evidence="3">
    <location>
        <begin position="22"/>
        <end position="52"/>
    </location>
</feature>
<dbReference type="AlphaFoldDB" id="A0A1G5QKN5"/>
<dbReference type="InterPro" id="IPR032635">
    <property type="entry name" value="Anti_2"/>
</dbReference>
<proteinExistence type="predicted"/>
<evidence type="ECO:0000259" key="5">
    <source>
        <dbReference type="Pfam" id="PF16998"/>
    </source>
</evidence>
<evidence type="ECO:0000313" key="7">
    <source>
        <dbReference type="Proteomes" id="UP000199648"/>
    </source>
</evidence>
<feature type="domain" description="Surface antigen" evidence="5">
    <location>
        <begin position="132"/>
        <end position="201"/>
    </location>
</feature>
<keyword evidence="7" id="KW-1185">Reference proteome</keyword>
<sequence>MLVLSGVLFLPGYAVAEPWKDESGHGYSDGPPPWAPAHGYRRKHEGSRDHRYGEERPVAEIRVSNGDIAIEGSTCNREAAGAVFGGILGGIVGNQVGRNEGNQELGTVAGAITGFAVGKSLGRSMDRKDASCTAHALDSARDGQTVSWRNPDSGVDFRLTPIETFQSDGLLCRRYHTKVISSDDQAEGRSKACRTQDGTWRFGQKTST</sequence>
<organism evidence="6 7">
    <name type="scientific">Thiohalomonas denitrificans</name>
    <dbReference type="NCBI Taxonomy" id="415747"/>
    <lineage>
        <taxon>Bacteria</taxon>
        <taxon>Pseudomonadati</taxon>
        <taxon>Pseudomonadota</taxon>
        <taxon>Gammaproteobacteria</taxon>
        <taxon>Thiohalomonadales</taxon>
        <taxon>Thiohalomonadaceae</taxon>
        <taxon>Thiohalomonas</taxon>
    </lineage>
</organism>
<dbReference type="Pfam" id="PF16998">
    <property type="entry name" value="17kDa_Anti_2"/>
    <property type="match status" value="1"/>
</dbReference>
<protein>
    <submittedName>
        <fullName evidence="6">Surface antigen</fullName>
    </submittedName>
</protein>
<feature type="domain" description="Glycine zipper 2TM" evidence="4">
    <location>
        <begin position="80"/>
        <end position="120"/>
    </location>
</feature>
<evidence type="ECO:0000259" key="4">
    <source>
        <dbReference type="Pfam" id="PF05433"/>
    </source>
</evidence>
<keyword evidence="2" id="KW-0472">Membrane</keyword>
<evidence type="ECO:0000313" key="6">
    <source>
        <dbReference type="EMBL" id="SCZ62384.1"/>
    </source>
</evidence>
<evidence type="ECO:0000256" key="3">
    <source>
        <dbReference type="SAM" id="MobiDB-lite"/>
    </source>
</evidence>
<dbReference type="EMBL" id="FMWD01000006">
    <property type="protein sequence ID" value="SCZ62384.1"/>
    <property type="molecule type" value="Genomic_DNA"/>
</dbReference>
<evidence type="ECO:0000256" key="2">
    <source>
        <dbReference type="ARBA" id="ARBA00023136"/>
    </source>
</evidence>
<reference evidence="6 7" key="1">
    <citation type="submission" date="2016-10" db="EMBL/GenBank/DDBJ databases">
        <authorList>
            <person name="de Groot N.N."/>
        </authorList>
    </citation>
    <scope>NUCLEOTIDE SEQUENCE [LARGE SCALE GENOMIC DNA]</scope>
    <source>
        <strain evidence="6 7">HLD2</strain>
    </source>
</reference>
<dbReference type="Pfam" id="PF05433">
    <property type="entry name" value="Rick_17kDa_Anti"/>
    <property type="match status" value="1"/>
</dbReference>
<dbReference type="InterPro" id="IPR008816">
    <property type="entry name" value="Gly_zipper_2TM_dom"/>
</dbReference>
<dbReference type="PANTHER" id="PTHR35603:SF2">
    <property type="entry name" value="OUTER MEMBRANE LIPOPROTEIN"/>
    <property type="match status" value="1"/>
</dbReference>
<dbReference type="InterPro" id="IPR051407">
    <property type="entry name" value="Bact_OM_lipoprot/Surf_antigen"/>
</dbReference>
<dbReference type="Proteomes" id="UP000199648">
    <property type="component" value="Unassembled WGS sequence"/>
</dbReference>
<dbReference type="GO" id="GO:0016020">
    <property type="term" value="C:membrane"/>
    <property type="evidence" value="ECO:0007669"/>
    <property type="project" value="UniProtKB-SubCell"/>
</dbReference>
<comment type="subcellular location">
    <subcellularLocation>
        <location evidence="1">Membrane</location>
    </subcellularLocation>
</comment>
<evidence type="ECO:0000256" key="1">
    <source>
        <dbReference type="ARBA" id="ARBA00004370"/>
    </source>
</evidence>
<dbReference type="PANTHER" id="PTHR35603">
    <property type="match status" value="1"/>
</dbReference>